<keyword evidence="4 5" id="KW-0472">Membrane</keyword>
<comment type="subcellular location">
    <subcellularLocation>
        <location evidence="1">Membrane</location>
    </subcellularLocation>
</comment>
<feature type="transmembrane region" description="Helical" evidence="5">
    <location>
        <begin position="43"/>
        <end position="63"/>
    </location>
</feature>
<dbReference type="OrthoDB" id="6631425at2"/>
<dbReference type="STRING" id="34060.B0181_11145"/>
<organism evidence="6 8">
    <name type="scientific">Moraxella caviae</name>
    <dbReference type="NCBI Taxonomy" id="34060"/>
    <lineage>
        <taxon>Bacteria</taxon>
        <taxon>Pseudomonadati</taxon>
        <taxon>Pseudomonadota</taxon>
        <taxon>Gammaproteobacteria</taxon>
        <taxon>Moraxellales</taxon>
        <taxon>Moraxellaceae</taxon>
        <taxon>Moraxella</taxon>
    </lineage>
</organism>
<sequence length="123" mass="14217">MSEYREFSSYNGLDRTALFMGIPLLACVALLVLGVFIMFVGMYFFSVIGFLFALVVVPIGFFLRTITMNDDKALQILAIEMKLRAKRVAYDLMGNTLTFVPERYLRRKEVYEQSFVDYHTAKK</sequence>
<dbReference type="EMBL" id="MUXU01000086">
    <property type="protein sequence ID" value="OOR87123.1"/>
    <property type="molecule type" value="Genomic_DNA"/>
</dbReference>
<dbReference type="Pfam" id="PF05101">
    <property type="entry name" value="VirB3"/>
    <property type="match status" value="1"/>
</dbReference>
<dbReference type="EMBL" id="UGQE01000002">
    <property type="protein sequence ID" value="STZ13655.1"/>
    <property type="molecule type" value="Genomic_DNA"/>
</dbReference>
<accession>A0A1S9ZUQ0</accession>
<gene>
    <name evidence="6" type="ORF">B0181_11145</name>
    <name evidence="7" type="ORF">NCTC10293_01233</name>
</gene>
<dbReference type="InterPro" id="IPR007792">
    <property type="entry name" value="T4SS_VirB3/TrbD/AvhB"/>
</dbReference>
<dbReference type="RefSeq" id="WP_078277558.1">
    <property type="nucleotide sequence ID" value="NZ_CAACXO010000001.1"/>
</dbReference>
<dbReference type="GO" id="GO:0016020">
    <property type="term" value="C:membrane"/>
    <property type="evidence" value="ECO:0007669"/>
    <property type="project" value="UniProtKB-SubCell"/>
</dbReference>
<dbReference type="AlphaFoldDB" id="A0A1S9ZUQ0"/>
<evidence type="ECO:0000256" key="4">
    <source>
        <dbReference type="ARBA" id="ARBA00023136"/>
    </source>
</evidence>
<evidence type="ECO:0000256" key="2">
    <source>
        <dbReference type="ARBA" id="ARBA00022692"/>
    </source>
</evidence>
<evidence type="ECO:0000256" key="3">
    <source>
        <dbReference type="ARBA" id="ARBA00022989"/>
    </source>
</evidence>
<evidence type="ECO:0000256" key="1">
    <source>
        <dbReference type="ARBA" id="ARBA00004370"/>
    </source>
</evidence>
<reference evidence="6 8" key="1">
    <citation type="submission" date="2017-02" db="EMBL/GenBank/DDBJ databases">
        <title>Draft genome sequence of Moraxella caviae CCUG 355 type strain.</title>
        <authorList>
            <person name="Engstrom-Jakobsson H."/>
            <person name="Salva-Serra F."/>
            <person name="Thorell K."/>
            <person name="Gonzales-Siles L."/>
            <person name="Karlsson R."/>
            <person name="Boulund F."/>
            <person name="Engstrand L."/>
            <person name="Moore E."/>
        </authorList>
    </citation>
    <scope>NUCLEOTIDE SEQUENCE [LARGE SCALE GENOMIC DNA]</scope>
    <source>
        <strain evidence="6 8">CCUG 355</strain>
    </source>
</reference>
<reference evidence="7 9" key="2">
    <citation type="submission" date="2018-06" db="EMBL/GenBank/DDBJ databases">
        <authorList>
            <consortium name="Pathogen Informatics"/>
            <person name="Doyle S."/>
        </authorList>
    </citation>
    <scope>NUCLEOTIDE SEQUENCE [LARGE SCALE GENOMIC DNA]</scope>
    <source>
        <strain evidence="7 9">NCTC10293</strain>
    </source>
</reference>
<name>A0A1S9ZUQ0_9GAMM</name>
<evidence type="ECO:0000313" key="8">
    <source>
        <dbReference type="Proteomes" id="UP000190435"/>
    </source>
</evidence>
<proteinExistence type="predicted"/>
<evidence type="ECO:0000313" key="9">
    <source>
        <dbReference type="Proteomes" id="UP000255279"/>
    </source>
</evidence>
<protein>
    <submittedName>
        <fullName evidence="7">Type IV secretory pathway, VirB3-like protein</fullName>
    </submittedName>
</protein>
<evidence type="ECO:0000313" key="7">
    <source>
        <dbReference type="EMBL" id="STZ13655.1"/>
    </source>
</evidence>
<feature type="transmembrane region" description="Helical" evidence="5">
    <location>
        <begin position="16"/>
        <end position="37"/>
    </location>
</feature>
<keyword evidence="2 5" id="KW-0812">Transmembrane</keyword>
<evidence type="ECO:0000313" key="6">
    <source>
        <dbReference type="EMBL" id="OOR87123.1"/>
    </source>
</evidence>
<keyword evidence="3 5" id="KW-1133">Transmembrane helix</keyword>
<dbReference type="Proteomes" id="UP000190435">
    <property type="component" value="Unassembled WGS sequence"/>
</dbReference>
<keyword evidence="8" id="KW-1185">Reference proteome</keyword>
<dbReference type="Proteomes" id="UP000255279">
    <property type="component" value="Unassembled WGS sequence"/>
</dbReference>
<evidence type="ECO:0000256" key="5">
    <source>
        <dbReference type="SAM" id="Phobius"/>
    </source>
</evidence>